<name>A0A383EWL1_9ZZZZ</name>
<proteinExistence type="predicted"/>
<feature type="non-terminal residue" evidence="1">
    <location>
        <position position="1"/>
    </location>
</feature>
<reference evidence="1" key="1">
    <citation type="submission" date="2018-05" db="EMBL/GenBank/DDBJ databases">
        <authorList>
            <person name="Lanie J.A."/>
            <person name="Ng W.-L."/>
            <person name="Kazmierczak K.M."/>
            <person name="Andrzejewski T.M."/>
            <person name="Davidsen T.M."/>
            <person name="Wayne K.J."/>
            <person name="Tettelin H."/>
            <person name="Glass J.I."/>
            <person name="Rusch D."/>
            <person name="Podicherti R."/>
            <person name="Tsui H.-C.T."/>
            <person name="Winkler M.E."/>
        </authorList>
    </citation>
    <scope>NUCLEOTIDE SEQUENCE</scope>
</reference>
<sequence>VHKYVVGIEYDSPDEDKGFFDIHRTVSLKELAVEVADYLANGKSSYPAFPPEANPEVW</sequence>
<dbReference type="AlphaFoldDB" id="A0A383EWL1"/>
<feature type="non-terminal residue" evidence="1">
    <location>
        <position position="58"/>
    </location>
</feature>
<dbReference type="EMBL" id="UINC01229204">
    <property type="protein sequence ID" value="SVE60823.1"/>
    <property type="molecule type" value="Genomic_DNA"/>
</dbReference>
<gene>
    <name evidence="1" type="ORF">METZ01_LOCUS513677</name>
</gene>
<organism evidence="1">
    <name type="scientific">marine metagenome</name>
    <dbReference type="NCBI Taxonomy" id="408172"/>
    <lineage>
        <taxon>unclassified sequences</taxon>
        <taxon>metagenomes</taxon>
        <taxon>ecological metagenomes</taxon>
    </lineage>
</organism>
<evidence type="ECO:0000313" key="1">
    <source>
        <dbReference type="EMBL" id="SVE60823.1"/>
    </source>
</evidence>
<accession>A0A383EWL1</accession>
<protein>
    <submittedName>
        <fullName evidence="1">Uncharacterized protein</fullName>
    </submittedName>
</protein>